<dbReference type="Proteomes" id="UP001515480">
    <property type="component" value="Unassembled WGS sequence"/>
</dbReference>
<evidence type="ECO:0000256" key="1">
    <source>
        <dbReference type="SAM" id="MobiDB-lite"/>
    </source>
</evidence>
<proteinExistence type="predicted"/>
<protein>
    <recommendedName>
        <fullName evidence="4">PH domain-containing protein</fullName>
    </recommendedName>
</protein>
<gene>
    <name evidence="2" type="ORF">AB1Y20_010505</name>
</gene>
<dbReference type="EMBL" id="JBGBPQ010000020">
    <property type="protein sequence ID" value="KAL1504095.1"/>
    <property type="molecule type" value="Genomic_DNA"/>
</dbReference>
<sequence length="218" mass="23993">MEVLRRCCPSCFAIPPHEQEMAPLTEDGNTSDGPHDKPTPHSWASSMLDVGRRLVSGTPDPLDAHYTLLHAGATMRLRNERGSDEVQIQLSSDRSMLVWRGTQPSSTGVIALCTIRKVGVPPPGWFSAPSPGEFAITAEGIEVRLDSNSAQVRAAWVEAVQAVAARAVEEKEGRKLGHETRRRVELEMRKREADRRKAEVMKGIHGGMKHTAQAMLSR</sequence>
<name>A0AB34IPP6_PRYPA</name>
<comment type="caution">
    <text evidence="2">The sequence shown here is derived from an EMBL/GenBank/DDBJ whole genome shotgun (WGS) entry which is preliminary data.</text>
</comment>
<feature type="region of interest" description="Disordered" evidence="1">
    <location>
        <begin position="19"/>
        <end position="42"/>
    </location>
</feature>
<organism evidence="2 3">
    <name type="scientific">Prymnesium parvum</name>
    <name type="common">Toxic golden alga</name>
    <dbReference type="NCBI Taxonomy" id="97485"/>
    <lineage>
        <taxon>Eukaryota</taxon>
        <taxon>Haptista</taxon>
        <taxon>Haptophyta</taxon>
        <taxon>Prymnesiophyceae</taxon>
        <taxon>Prymnesiales</taxon>
        <taxon>Prymnesiaceae</taxon>
        <taxon>Prymnesium</taxon>
    </lineage>
</organism>
<evidence type="ECO:0008006" key="4">
    <source>
        <dbReference type="Google" id="ProtNLM"/>
    </source>
</evidence>
<evidence type="ECO:0000313" key="2">
    <source>
        <dbReference type="EMBL" id="KAL1504095.1"/>
    </source>
</evidence>
<reference evidence="2 3" key="1">
    <citation type="journal article" date="2024" name="Science">
        <title>Giant polyketide synthase enzymes in the biosynthesis of giant marine polyether toxins.</title>
        <authorList>
            <person name="Fallon T.R."/>
            <person name="Shende V.V."/>
            <person name="Wierzbicki I.H."/>
            <person name="Pendleton A.L."/>
            <person name="Watervoot N.F."/>
            <person name="Auber R.P."/>
            <person name="Gonzalez D.J."/>
            <person name="Wisecaver J.H."/>
            <person name="Moore B.S."/>
        </authorList>
    </citation>
    <scope>NUCLEOTIDE SEQUENCE [LARGE SCALE GENOMIC DNA]</scope>
    <source>
        <strain evidence="2 3">12B1</strain>
    </source>
</reference>
<dbReference type="AlphaFoldDB" id="A0AB34IPP6"/>
<accession>A0AB34IPP6</accession>
<keyword evidence="3" id="KW-1185">Reference proteome</keyword>
<evidence type="ECO:0000313" key="3">
    <source>
        <dbReference type="Proteomes" id="UP001515480"/>
    </source>
</evidence>